<keyword evidence="4" id="KW-1015">Disulfide bond</keyword>
<dbReference type="EMBL" id="WIGN01000193">
    <property type="protein sequence ID" value="KAF6805004.1"/>
    <property type="molecule type" value="Genomic_DNA"/>
</dbReference>
<evidence type="ECO:0000256" key="6">
    <source>
        <dbReference type="SAM" id="SignalP"/>
    </source>
</evidence>
<organism evidence="8 9">
    <name type="scientific">Colletotrichum sojae</name>
    <dbReference type="NCBI Taxonomy" id="2175907"/>
    <lineage>
        <taxon>Eukaryota</taxon>
        <taxon>Fungi</taxon>
        <taxon>Dikarya</taxon>
        <taxon>Ascomycota</taxon>
        <taxon>Pezizomycotina</taxon>
        <taxon>Sordariomycetes</taxon>
        <taxon>Hypocreomycetidae</taxon>
        <taxon>Glomerellales</taxon>
        <taxon>Glomerellaceae</taxon>
        <taxon>Colletotrichum</taxon>
        <taxon>Colletotrichum orchidearum species complex</taxon>
    </lineage>
</organism>
<dbReference type="CDD" id="cd12798">
    <property type="entry name" value="Alt_A1"/>
    <property type="match status" value="1"/>
</dbReference>
<sequence>MRFTIATVAALLSTGVIAAPAPQANAGLIETVVINDFSARHQTSGAVDSVGLHITSVTSDDADNLECSKTGDVVLGEKYPCGDSKYSFALVKGASETWAVRLFHRWGVASGSSGSRDVPTYCHGGPLGSTLCTAQGPVSIYLDASPKDY</sequence>
<evidence type="ECO:0000256" key="4">
    <source>
        <dbReference type="ARBA" id="ARBA00023157"/>
    </source>
</evidence>
<evidence type="ECO:0000256" key="3">
    <source>
        <dbReference type="ARBA" id="ARBA00022729"/>
    </source>
</evidence>
<feature type="domain" description="AA1-like" evidence="7">
    <location>
        <begin position="27"/>
        <end position="145"/>
    </location>
</feature>
<dbReference type="InterPro" id="IPR032382">
    <property type="entry name" value="AltA1"/>
</dbReference>
<comment type="subcellular location">
    <subcellularLocation>
        <location evidence="1">Secreted</location>
    </subcellularLocation>
</comment>
<proteinExistence type="predicted"/>
<evidence type="ECO:0000256" key="5">
    <source>
        <dbReference type="PROSITE-ProRule" id="PRU01243"/>
    </source>
</evidence>
<evidence type="ECO:0000313" key="9">
    <source>
        <dbReference type="Proteomes" id="UP000652219"/>
    </source>
</evidence>
<feature type="signal peptide" evidence="6">
    <location>
        <begin position="1"/>
        <end position="18"/>
    </location>
</feature>
<dbReference type="PROSITE" id="PS51895">
    <property type="entry name" value="AA1"/>
    <property type="match status" value="1"/>
</dbReference>
<evidence type="ECO:0000256" key="2">
    <source>
        <dbReference type="ARBA" id="ARBA00022525"/>
    </source>
</evidence>
<keyword evidence="9" id="KW-1185">Reference proteome</keyword>
<comment type="caution">
    <text evidence="5">Lacks conserved residue(s) required for the propagation of feature annotation.</text>
</comment>
<accession>A0A8H6J1Y3</accession>
<keyword evidence="2" id="KW-0964">Secreted</keyword>
<reference evidence="8 9" key="1">
    <citation type="journal article" date="2020" name="Phytopathology">
        <title>Genome Sequence Resources of Colletotrichum truncatum, C. plurivorum, C. musicola, and C. sojae: Four Species Pathogenic to Soybean (Glycine max).</title>
        <authorList>
            <person name="Rogerio F."/>
            <person name="Boufleur T.R."/>
            <person name="Ciampi-Guillardi M."/>
            <person name="Sukno S.A."/>
            <person name="Thon M.R."/>
            <person name="Massola Junior N.S."/>
            <person name="Baroncelli R."/>
        </authorList>
    </citation>
    <scope>NUCLEOTIDE SEQUENCE [LARGE SCALE GENOMIC DNA]</scope>
    <source>
        <strain evidence="8 9">LFN0009</strain>
    </source>
</reference>
<dbReference type="Pfam" id="PF16541">
    <property type="entry name" value="AltA1"/>
    <property type="match status" value="1"/>
</dbReference>
<dbReference type="Proteomes" id="UP000652219">
    <property type="component" value="Unassembled WGS sequence"/>
</dbReference>
<evidence type="ECO:0000259" key="7">
    <source>
        <dbReference type="PROSITE" id="PS51895"/>
    </source>
</evidence>
<comment type="caution">
    <text evidence="8">The sequence shown here is derived from an EMBL/GenBank/DDBJ whole genome shotgun (WGS) entry which is preliminary data.</text>
</comment>
<name>A0A8H6J1Y3_9PEZI</name>
<dbReference type="GO" id="GO:0005576">
    <property type="term" value="C:extracellular region"/>
    <property type="evidence" value="ECO:0007669"/>
    <property type="project" value="UniProtKB-SubCell"/>
</dbReference>
<evidence type="ECO:0000256" key="1">
    <source>
        <dbReference type="ARBA" id="ARBA00004613"/>
    </source>
</evidence>
<evidence type="ECO:0000313" key="8">
    <source>
        <dbReference type="EMBL" id="KAF6805004.1"/>
    </source>
</evidence>
<protein>
    <submittedName>
        <fullName evidence="8">Protein elicitor protein</fullName>
    </submittedName>
</protein>
<dbReference type="AlphaFoldDB" id="A0A8H6J1Y3"/>
<keyword evidence="3 6" id="KW-0732">Signal</keyword>
<dbReference type="Gene3D" id="2.40.350.20">
    <property type="match status" value="1"/>
</dbReference>
<gene>
    <name evidence="8" type="ORF">CSOJ01_09781</name>
</gene>
<feature type="chain" id="PRO_5034020492" evidence="6">
    <location>
        <begin position="19"/>
        <end position="149"/>
    </location>
</feature>